<keyword evidence="1" id="KW-0732">Signal</keyword>
<protein>
    <recommendedName>
        <fullName evidence="4">DUF4136 domain-containing protein</fullName>
    </recommendedName>
</protein>
<dbReference type="EMBL" id="JBHSGB010000012">
    <property type="protein sequence ID" value="MFC4656115.1"/>
    <property type="molecule type" value="Genomic_DNA"/>
</dbReference>
<feature type="chain" id="PRO_5045180892" description="DUF4136 domain-containing protein" evidence="1">
    <location>
        <begin position="22"/>
        <end position="192"/>
    </location>
</feature>
<keyword evidence="3" id="KW-1185">Reference proteome</keyword>
<dbReference type="RefSeq" id="WP_377334887.1">
    <property type="nucleotide sequence ID" value="NZ_JBHSGB010000012.1"/>
</dbReference>
<organism evidence="2 3">
    <name type="scientific">Rheinheimera marina</name>
    <dbReference type="NCBI Taxonomy" id="1774958"/>
    <lineage>
        <taxon>Bacteria</taxon>
        <taxon>Pseudomonadati</taxon>
        <taxon>Pseudomonadota</taxon>
        <taxon>Gammaproteobacteria</taxon>
        <taxon>Chromatiales</taxon>
        <taxon>Chromatiaceae</taxon>
        <taxon>Rheinheimera</taxon>
    </lineage>
</organism>
<feature type="signal peptide" evidence="1">
    <location>
        <begin position="1"/>
        <end position="21"/>
    </location>
</feature>
<dbReference type="Proteomes" id="UP001595962">
    <property type="component" value="Unassembled WGS sequence"/>
</dbReference>
<evidence type="ECO:0000256" key="1">
    <source>
        <dbReference type="SAM" id="SignalP"/>
    </source>
</evidence>
<comment type="caution">
    <text evidence="2">The sequence shown here is derived from an EMBL/GenBank/DDBJ whole genome shotgun (WGS) entry which is preliminary data.</text>
</comment>
<sequence length="192" mass="20646">MTSRIKLGVLLAISMVLTGCAAEAKLGKADVSGFNAAKATVKVEYSFPPDADLDAEEISEQQQLRMTEIQDLLKPHGFIPVTEDNSSFKIKISEGAVQETTGEWAGALGANAVIFTLGVVPAIFSYKTSIHYELWAGQEMLHSIDTPAEWDEAVGLISVSSTLSGAESAKNTARTDAHDSVLRLWIEQGSFE</sequence>
<dbReference type="PROSITE" id="PS51257">
    <property type="entry name" value="PROKAR_LIPOPROTEIN"/>
    <property type="match status" value="1"/>
</dbReference>
<evidence type="ECO:0008006" key="4">
    <source>
        <dbReference type="Google" id="ProtNLM"/>
    </source>
</evidence>
<gene>
    <name evidence="2" type="ORF">ACFO3I_13955</name>
</gene>
<proteinExistence type="predicted"/>
<accession>A0ABV9JPC5</accession>
<evidence type="ECO:0000313" key="2">
    <source>
        <dbReference type="EMBL" id="MFC4656115.1"/>
    </source>
</evidence>
<reference evidence="3" key="1">
    <citation type="journal article" date="2019" name="Int. J. Syst. Evol. Microbiol.">
        <title>The Global Catalogue of Microorganisms (GCM) 10K type strain sequencing project: providing services to taxonomists for standard genome sequencing and annotation.</title>
        <authorList>
            <consortium name="The Broad Institute Genomics Platform"/>
            <consortium name="The Broad Institute Genome Sequencing Center for Infectious Disease"/>
            <person name="Wu L."/>
            <person name="Ma J."/>
        </authorList>
    </citation>
    <scope>NUCLEOTIDE SEQUENCE [LARGE SCALE GENOMIC DNA]</scope>
    <source>
        <strain evidence="3">DT28</strain>
    </source>
</reference>
<evidence type="ECO:0000313" key="3">
    <source>
        <dbReference type="Proteomes" id="UP001595962"/>
    </source>
</evidence>
<name>A0ABV9JPC5_9GAMM</name>